<dbReference type="PANTHER" id="PTHR43630:SF2">
    <property type="entry name" value="GLYCOSYLTRANSFERASE"/>
    <property type="match status" value="1"/>
</dbReference>
<dbReference type="PANTHER" id="PTHR43630">
    <property type="entry name" value="POLY-BETA-1,6-N-ACETYL-D-GLUCOSAMINE SYNTHASE"/>
    <property type="match status" value="1"/>
</dbReference>
<evidence type="ECO:0000313" key="3">
    <source>
        <dbReference type="EMBL" id="SPS05425.1"/>
    </source>
</evidence>
<sequence length="366" mass="42673">MIVKNEVSVIERCLASVRPWLDFWLIVDTGSTDGTQAKILEVMADMPGELHERPWRNFGANRTEAIQLLGKRTDYLFVIDADEILHIPKGFSLPELEAGAYSLEMKHANLRYQRVCLVQTALEWRYEGVLHEYLKSDHECEKIRMSGPYVEYTTEGARSRNPDKYREDAAILTEALRNEPDNVRYVYYLAQSWRDAGELQLALENYDRRAQMGGWEEEGWHAEYRAATLAEATGQESAIVIKRYLDAYNRRPTRVEPLVRLATHFRLHKQYHNALMIMNQAMQIPVSTDTLFVEIQYYQWRRTDEYALALYWTGDKARCKEMYLSLLNDPEQSGFGIKTWQQSFSGKALNSFKPWQSRSENPDCSK</sequence>
<comment type="similarity">
    <text evidence="1">Belongs to the glycosyltransferase 2 family. WaaE/KdtX subfamily.</text>
</comment>
<proteinExistence type="inferred from homology"/>
<accession>A0A2X0SKF8</accession>
<dbReference type="InterPro" id="IPR029044">
    <property type="entry name" value="Nucleotide-diphossugar_trans"/>
</dbReference>
<dbReference type="AlphaFoldDB" id="A0A2X0SKF8"/>
<dbReference type="InterPro" id="IPR001173">
    <property type="entry name" value="Glyco_trans_2-like"/>
</dbReference>
<dbReference type="SUPFAM" id="SSF48452">
    <property type="entry name" value="TPR-like"/>
    <property type="match status" value="1"/>
</dbReference>
<name>A0A2X0SKF8_9PROT</name>
<dbReference type="EMBL" id="LS423452">
    <property type="protein sequence ID" value="SPS05425.1"/>
    <property type="molecule type" value="Genomic_DNA"/>
</dbReference>
<gene>
    <name evidence="3" type="ORF">NITFAB_1015</name>
</gene>
<evidence type="ECO:0000259" key="2">
    <source>
        <dbReference type="Pfam" id="PF00535"/>
    </source>
</evidence>
<reference evidence="3" key="1">
    <citation type="submission" date="2018-05" db="EMBL/GenBank/DDBJ databases">
        <authorList>
            <person name="Lanie J.A."/>
            <person name="Ng W.-L."/>
            <person name="Kazmierczak K.M."/>
            <person name="Andrzejewski T.M."/>
            <person name="Davidsen T.M."/>
            <person name="Wayne K.J."/>
            <person name="Tettelin H."/>
            <person name="Glass J.I."/>
            <person name="Rusch D."/>
            <person name="Podicherti R."/>
            <person name="Tsui H.-C.T."/>
            <person name="Winkler M.E."/>
        </authorList>
    </citation>
    <scope>NUCLEOTIDE SEQUENCE</scope>
    <source>
        <strain evidence="3">KNB</strain>
    </source>
</reference>
<evidence type="ECO:0000256" key="1">
    <source>
        <dbReference type="ARBA" id="ARBA00038494"/>
    </source>
</evidence>
<dbReference type="Gene3D" id="3.90.550.10">
    <property type="entry name" value="Spore Coat Polysaccharide Biosynthesis Protein SpsA, Chain A"/>
    <property type="match status" value="1"/>
</dbReference>
<dbReference type="InterPro" id="IPR011990">
    <property type="entry name" value="TPR-like_helical_dom_sf"/>
</dbReference>
<dbReference type="SUPFAM" id="SSF53448">
    <property type="entry name" value="Nucleotide-diphospho-sugar transferases"/>
    <property type="match status" value="1"/>
</dbReference>
<dbReference type="Pfam" id="PF00535">
    <property type="entry name" value="Glycos_transf_2"/>
    <property type="match status" value="1"/>
</dbReference>
<protein>
    <recommendedName>
        <fullName evidence="2">Glycosyltransferase 2-like domain-containing protein</fullName>
    </recommendedName>
</protein>
<organism evidence="3">
    <name type="scientific">Candidatus Nitrotoga fabula</name>
    <dbReference type="NCBI Taxonomy" id="2182327"/>
    <lineage>
        <taxon>Bacteria</taxon>
        <taxon>Pseudomonadati</taxon>
        <taxon>Pseudomonadota</taxon>
        <taxon>Betaproteobacteria</taxon>
        <taxon>Nitrosomonadales</taxon>
        <taxon>Gallionellaceae</taxon>
        <taxon>Candidatus Nitrotoga</taxon>
    </lineage>
</organism>
<dbReference type="Gene3D" id="1.25.40.10">
    <property type="entry name" value="Tetratricopeptide repeat domain"/>
    <property type="match status" value="1"/>
</dbReference>
<feature type="domain" description="Glycosyltransferase 2-like" evidence="2">
    <location>
        <begin position="1"/>
        <end position="85"/>
    </location>
</feature>